<comment type="subcellular location">
    <subcellularLocation>
        <location evidence="1">Cell membrane</location>
        <topology evidence="1">Single-pass membrane protein</topology>
    </subcellularLocation>
</comment>
<evidence type="ECO:0000259" key="7">
    <source>
        <dbReference type="Pfam" id="PF04024"/>
    </source>
</evidence>
<keyword evidence="9" id="KW-1185">Reference proteome</keyword>
<dbReference type="PANTHER" id="PTHR33885:SF3">
    <property type="entry name" value="PHAGE SHOCK PROTEIN C"/>
    <property type="match status" value="1"/>
</dbReference>
<dbReference type="PANTHER" id="PTHR33885">
    <property type="entry name" value="PHAGE SHOCK PROTEIN C"/>
    <property type="match status" value="1"/>
</dbReference>
<dbReference type="InterPro" id="IPR007168">
    <property type="entry name" value="Phageshock_PspC_N"/>
</dbReference>
<dbReference type="AlphaFoldDB" id="A0A7W3N5C7"/>
<comment type="caution">
    <text evidence="8">The sequence shown here is derived from an EMBL/GenBank/DDBJ whole genome shotgun (WGS) entry which is preliminary data.</text>
</comment>
<dbReference type="GO" id="GO:0005886">
    <property type="term" value="C:plasma membrane"/>
    <property type="evidence" value="ECO:0007669"/>
    <property type="project" value="UniProtKB-SubCell"/>
</dbReference>
<evidence type="ECO:0000313" key="9">
    <source>
        <dbReference type="Proteomes" id="UP000539313"/>
    </source>
</evidence>
<organism evidence="8 9">
    <name type="scientific">Thermomonospora cellulosilytica</name>
    <dbReference type="NCBI Taxonomy" id="1411118"/>
    <lineage>
        <taxon>Bacteria</taxon>
        <taxon>Bacillati</taxon>
        <taxon>Actinomycetota</taxon>
        <taxon>Actinomycetes</taxon>
        <taxon>Streptosporangiales</taxon>
        <taxon>Thermomonosporaceae</taxon>
        <taxon>Thermomonospora</taxon>
    </lineage>
</organism>
<keyword evidence="2" id="KW-1003">Cell membrane</keyword>
<accession>A0A7W3N5C7</accession>
<evidence type="ECO:0000256" key="1">
    <source>
        <dbReference type="ARBA" id="ARBA00004162"/>
    </source>
</evidence>
<evidence type="ECO:0000256" key="6">
    <source>
        <dbReference type="SAM" id="Phobius"/>
    </source>
</evidence>
<evidence type="ECO:0000256" key="2">
    <source>
        <dbReference type="ARBA" id="ARBA00022475"/>
    </source>
</evidence>
<gene>
    <name evidence="8" type="ORF">HNR21_006694</name>
</gene>
<evidence type="ECO:0000256" key="5">
    <source>
        <dbReference type="ARBA" id="ARBA00023136"/>
    </source>
</evidence>
<dbReference type="InterPro" id="IPR052027">
    <property type="entry name" value="PspC"/>
</dbReference>
<keyword evidence="5 6" id="KW-0472">Membrane</keyword>
<evidence type="ECO:0000256" key="4">
    <source>
        <dbReference type="ARBA" id="ARBA00022989"/>
    </source>
</evidence>
<evidence type="ECO:0000256" key="3">
    <source>
        <dbReference type="ARBA" id="ARBA00022692"/>
    </source>
</evidence>
<name>A0A7W3N5C7_9ACTN</name>
<feature type="transmembrane region" description="Helical" evidence="6">
    <location>
        <begin position="33"/>
        <end position="56"/>
    </location>
</feature>
<dbReference type="EMBL" id="JACJII010000001">
    <property type="protein sequence ID" value="MBA9007812.1"/>
    <property type="molecule type" value="Genomic_DNA"/>
</dbReference>
<dbReference type="RefSeq" id="WP_182708257.1">
    <property type="nucleotide sequence ID" value="NZ_JACJII010000001.1"/>
</dbReference>
<proteinExistence type="predicted"/>
<reference evidence="8 9" key="1">
    <citation type="submission" date="2020-08" db="EMBL/GenBank/DDBJ databases">
        <title>Sequencing the genomes of 1000 actinobacteria strains.</title>
        <authorList>
            <person name="Klenk H.-P."/>
        </authorList>
    </citation>
    <scope>NUCLEOTIDE SEQUENCE [LARGE SCALE GENOMIC DNA]</scope>
    <source>
        <strain evidence="8 9">DSM 45823</strain>
    </source>
</reference>
<protein>
    <submittedName>
        <fullName evidence="8">Phage shock protein PspC (Stress-responsive transcriptional regulator)</fullName>
    </submittedName>
</protein>
<dbReference type="Proteomes" id="UP000539313">
    <property type="component" value="Unassembled WGS sequence"/>
</dbReference>
<keyword evidence="3 6" id="KW-0812">Transmembrane</keyword>
<keyword evidence="4 6" id="KW-1133">Transmembrane helix</keyword>
<sequence length="68" mass="7508">MTGLYRPRDGRIIAGVCAGLARRFGMSPGTVRLLAVLSCLLPGPQFVAYIVLWIMLPTEERYLARSGR</sequence>
<feature type="domain" description="Phage shock protein PspC N-terminal" evidence="7">
    <location>
        <begin position="3"/>
        <end position="59"/>
    </location>
</feature>
<dbReference type="Pfam" id="PF04024">
    <property type="entry name" value="PspC"/>
    <property type="match status" value="1"/>
</dbReference>
<evidence type="ECO:0000313" key="8">
    <source>
        <dbReference type="EMBL" id="MBA9007812.1"/>
    </source>
</evidence>